<keyword evidence="6" id="KW-1185">Reference proteome</keyword>
<feature type="domain" description="Peptidase M16 C-terminal" evidence="4">
    <location>
        <begin position="213"/>
        <end position="370"/>
    </location>
</feature>
<dbReference type="GO" id="GO:0046872">
    <property type="term" value="F:metal ion binding"/>
    <property type="evidence" value="ECO:0007669"/>
    <property type="project" value="InterPro"/>
</dbReference>
<dbReference type="Pfam" id="PF05193">
    <property type="entry name" value="Peptidase_M16_C"/>
    <property type="match status" value="1"/>
</dbReference>
<evidence type="ECO:0000259" key="4">
    <source>
        <dbReference type="Pfam" id="PF05193"/>
    </source>
</evidence>
<organism evidence="5 6">
    <name type="scientific">Hyaloperonospora brassicae</name>
    <name type="common">Brassica downy mildew</name>
    <name type="synonym">Peronospora brassicae</name>
    <dbReference type="NCBI Taxonomy" id="162125"/>
    <lineage>
        <taxon>Eukaryota</taxon>
        <taxon>Sar</taxon>
        <taxon>Stramenopiles</taxon>
        <taxon>Oomycota</taxon>
        <taxon>Peronosporomycetes</taxon>
        <taxon>Peronosporales</taxon>
        <taxon>Peronosporaceae</taxon>
        <taxon>Hyaloperonospora</taxon>
    </lineage>
</organism>
<evidence type="ECO:0000313" key="5">
    <source>
        <dbReference type="EMBL" id="CAI5710427.1"/>
    </source>
</evidence>
<reference evidence="5" key="1">
    <citation type="submission" date="2022-12" db="EMBL/GenBank/DDBJ databases">
        <authorList>
            <person name="Webb A."/>
        </authorList>
    </citation>
    <scope>NUCLEOTIDE SEQUENCE</scope>
    <source>
        <strain evidence="5">Hp1</strain>
    </source>
</reference>
<comment type="caution">
    <text evidence="5">The sequence shown here is derived from an EMBL/GenBank/DDBJ whole genome shotgun (WGS) entry which is preliminary data.</text>
</comment>
<comment type="function">
    <text evidence="1">Substrate recognition and binding subunit of the essential mitochondrial processing protease (MPP), which cleaves the mitochondrial sequence off newly imported precursors proteins.</text>
</comment>
<dbReference type="PANTHER" id="PTHR11851">
    <property type="entry name" value="METALLOPROTEASE"/>
    <property type="match status" value="1"/>
</dbReference>
<evidence type="ECO:0000256" key="2">
    <source>
        <dbReference type="ARBA" id="ARBA00007261"/>
    </source>
</evidence>
<dbReference type="InterPro" id="IPR011249">
    <property type="entry name" value="Metalloenz_LuxS/M16"/>
</dbReference>
<proteinExistence type="inferred from homology"/>
<comment type="similarity">
    <text evidence="2">Belongs to the peptidase M16 family.</text>
</comment>
<dbReference type="SUPFAM" id="SSF63411">
    <property type="entry name" value="LuxS/MPP-like metallohydrolase"/>
    <property type="match status" value="2"/>
</dbReference>
<dbReference type="EMBL" id="CANTFL010000059">
    <property type="protein sequence ID" value="CAI5710427.1"/>
    <property type="molecule type" value="Genomic_DNA"/>
</dbReference>
<dbReference type="GO" id="GO:0005739">
    <property type="term" value="C:mitochondrion"/>
    <property type="evidence" value="ECO:0007669"/>
    <property type="project" value="TreeGrafter"/>
</dbReference>
<feature type="domain" description="Peptidase M16 N-terminal" evidence="3">
    <location>
        <begin position="67"/>
        <end position="196"/>
    </location>
</feature>
<dbReference type="Proteomes" id="UP001162031">
    <property type="component" value="Unassembled WGS sequence"/>
</dbReference>
<evidence type="ECO:0008006" key="7">
    <source>
        <dbReference type="Google" id="ProtNLM"/>
    </source>
</evidence>
<accession>A0AAV0T256</accession>
<dbReference type="PANTHER" id="PTHR11851:SF49">
    <property type="entry name" value="MITOCHONDRIAL-PROCESSING PEPTIDASE SUBUNIT ALPHA"/>
    <property type="match status" value="1"/>
</dbReference>
<name>A0AAV0T256_HYABA</name>
<dbReference type="InterPro" id="IPR050361">
    <property type="entry name" value="MPP/UQCRC_Complex"/>
</dbReference>
<dbReference type="Gene3D" id="3.30.830.10">
    <property type="entry name" value="Metalloenzyme, LuxS/M16 peptidase-like"/>
    <property type="match status" value="2"/>
</dbReference>
<dbReference type="AlphaFoldDB" id="A0AAV0T256"/>
<dbReference type="InterPro" id="IPR007863">
    <property type="entry name" value="Peptidase_M16_C"/>
</dbReference>
<evidence type="ECO:0000259" key="3">
    <source>
        <dbReference type="Pfam" id="PF00675"/>
    </source>
</evidence>
<evidence type="ECO:0000313" key="6">
    <source>
        <dbReference type="Proteomes" id="UP001162031"/>
    </source>
</evidence>
<dbReference type="Pfam" id="PF00675">
    <property type="entry name" value="Peptidase_M16"/>
    <property type="match status" value="1"/>
</dbReference>
<protein>
    <recommendedName>
        <fullName evidence="7">Peptidase M16 N-terminal domain-containing protein</fullName>
    </recommendedName>
</protein>
<gene>
    <name evidence="5" type="ORF">HBR001_LOCUS467</name>
</gene>
<sequence length="449" mass="46751">MLVSVSSSKLATRASRSLFAKASAMPSVALTEEFPAVPPSQPAATSAPTLTTSTALSGLALGSDDCAASVATIGVQLATGTRDECDETAGVSQLFSKLAFRATQTRSDLRLFRDIEAIGGVVHARAGREFVRYSVSVLPDQLPAAAEILAETTLAPKFALYDVDAQKRLVRAEHDAIRDDPSQTLLEGVHAAAFYDDVALGRPLAPVANLEALDPEALWSYYNQHVNTANAALVGAGVAHATLTDLANQFFGSLGQGSKVARASAAYVGGETREKYASKFTRVALALPTVGRESADFGASQVLRGLLSVRLKHHKKVAAVLSSYSDVALMSLCSYAAPWEAGALVDLLAAEFVKAASTPASKEELAAAKTTAALEALEDYSTQAGNLGRIGLMAASGRVPESPSQIVENVTAAKLQELARNALKATPSVAAYGVLSTVPHVDAVASKLQ</sequence>
<evidence type="ECO:0000256" key="1">
    <source>
        <dbReference type="ARBA" id="ARBA00002123"/>
    </source>
</evidence>
<dbReference type="InterPro" id="IPR011765">
    <property type="entry name" value="Pept_M16_N"/>
</dbReference>